<proteinExistence type="predicted"/>
<organism evidence="2 3">
    <name type="scientific">Aspergillus homomorphus (strain CBS 101889)</name>
    <dbReference type="NCBI Taxonomy" id="1450537"/>
    <lineage>
        <taxon>Eukaryota</taxon>
        <taxon>Fungi</taxon>
        <taxon>Dikarya</taxon>
        <taxon>Ascomycota</taxon>
        <taxon>Pezizomycotina</taxon>
        <taxon>Eurotiomycetes</taxon>
        <taxon>Eurotiomycetidae</taxon>
        <taxon>Eurotiales</taxon>
        <taxon>Aspergillaceae</taxon>
        <taxon>Aspergillus</taxon>
        <taxon>Aspergillus subgen. Circumdati</taxon>
    </lineage>
</organism>
<name>A0A395HWR0_ASPHC</name>
<evidence type="ECO:0000256" key="1">
    <source>
        <dbReference type="SAM" id="MobiDB-lite"/>
    </source>
</evidence>
<dbReference type="GeneID" id="37201402"/>
<accession>A0A395HWR0</accession>
<sequence>MAPKKSRTAAKEPRGRPRTTRANSTPKRNAPQLRNSKPKNPKIKQTPSASACPIAAKIQSAAACLAALQDKFDEMHSEMIAHIARLNTLASNVNEALAVGLTVELPDKILDAEEKMLEGFRAMAVGVAGQLGEIHGLADEDDMVADEKEDDPAAEVVGEMDAEYELEEAEEFVEY</sequence>
<evidence type="ECO:0000313" key="2">
    <source>
        <dbReference type="EMBL" id="RAL10674.1"/>
    </source>
</evidence>
<dbReference type="EMBL" id="KZ824293">
    <property type="protein sequence ID" value="RAL10674.1"/>
    <property type="molecule type" value="Genomic_DNA"/>
</dbReference>
<feature type="compositionally biased region" description="Polar residues" evidence="1">
    <location>
        <begin position="20"/>
        <end position="35"/>
    </location>
</feature>
<protein>
    <submittedName>
        <fullName evidence="2">Uncharacterized protein</fullName>
    </submittedName>
</protein>
<dbReference type="AlphaFoldDB" id="A0A395HWR0"/>
<evidence type="ECO:0000313" key="3">
    <source>
        <dbReference type="Proteomes" id="UP000248961"/>
    </source>
</evidence>
<dbReference type="Proteomes" id="UP000248961">
    <property type="component" value="Unassembled WGS sequence"/>
</dbReference>
<reference evidence="2 3" key="1">
    <citation type="submission" date="2018-02" db="EMBL/GenBank/DDBJ databases">
        <title>The genomes of Aspergillus section Nigri reveals drivers in fungal speciation.</title>
        <authorList>
            <consortium name="DOE Joint Genome Institute"/>
            <person name="Vesth T.C."/>
            <person name="Nybo J."/>
            <person name="Theobald S."/>
            <person name="Brandl J."/>
            <person name="Frisvad J.C."/>
            <person name="Nielsen K.F."/>
            <person name="Lyhne E.K."/>
            <person name="Kogle M.E."/>
            <person name="Kuo A."/>
            <person name="Riley R."/>
            <person name="Clum A."/>
            <person name="Nolan M."/>
            <person name="Lipzen A."/>
            <person name="Salamov A."/>
            <person name="Henrissat B."/>
            <person name="Wiebenga A."/>
            <person name="De vries R.P."/>
            <person name="Grigoriev I.V."/>
            <person name="Mortensen U.H."/>
            <person name="Andersen M.R."/>
            <person name="Baker S.E."/>
        </authorList>
    </citation>
    <scope>NUCLEOTIDE SEQUENCE [LARGE SCALE GENOMIC DNA]</scope>
    <source>
        <strain evidence="2 3">CBS 101889</strain>
    </source>
</reference>
<keyword evidence="3" id="KW-1185">Reference proteome</keyword>
<feature type="region of interest" description="Disordered" evidence="1">
    <location>
        <begin position="1"/>
        <end position="48"/>
    </location>
</feature>
<dbReference type="VEuPathDB" id="FungiDB:BO97DRAFT_426183"/>
<dbReference type="RefSeq" id="XP_025549828.1">
    <property type="nucleotide sequence ID" value="XM_025697113.1"/>
</dbReference>
<gene>
    <name evidence="2" type="ORF">BO97DRAFT_426183</name>
</gene>